<dbReference type="PROSITE" id="PS51059">
    <property type="entry name" value="PARP_CATALYTIC"/>
    <property type="match status" value="1"/>
</dbReference>
<keyword evidence="5" id="KW-0175">Coiled coil</keyword>
<keyword evidence="4" id="KW-0520">NAD</keyword>
<evidence type="ECO:0000313" key="10">
    <source>
        <dbReference type="EMBL" id="CAE8617431.1"/>
    </source>
</evidence>
<evidence type="ECO:0000313" key="12">
    <source>
        <dbReference type="Proteomes" id="UP000654075"/>
    </source>
</evidence>
<protein>
    <recommendedName>
        <fullName evidence="4">Poly [ADP-ribose] polymerase</fullName>
        <shortName evidence="4">PARP</shortName>
        <ecNumber evidence="4">2.4.2.-</ecNumber>
    </recommendedName>
</protein>
<feature type="region of interest" description="Disordered" evidence="6">
    <location>
        <begin position="183"/>
        <end position="205"/>
    </location>
</feature>
<evidence type="ECO:0000259" key="9">
    <source>
        <dbReference type="PROSITE" id="PS51059"/>
    </source>
</evidence>
<evidence type="ECO:0000256" key="7">
    <source>
        <dbReference type="SAM" id="Phobius"/>
    </source>
</evidence>
<dbReference type="EMBL" id="CAJNNV010026156">
    <property type="protein sequence ID" value="CAE8617431.1"/>
    <property type="molecule type" value="Genomic_DNA"/>
</dbReference>
<sequence>MQEFFTPQLDQGMVYRACAIVVAAVLLALIRKYSSSPDIFGPGEQPARVPQWQFESRNHDDWQAMDLKMQGQMESLFVAFLATNKPSRDSINTNIVTSRGFDYHFDFVRMVQVNGKTNRERRIRRQMVICESGLIKWETELNRREKMLCSFHFGCWSNIIAGRLRPAADRLLAVARQAAESLQEGIQQRRRAESRADEEERRRKAAEAQLIQAEKLAEAAALKSAQTEARASHAEHTREQAAKQAAQLQAQLSQVRASAAESEKQQALLLKSVKEDAVKQQVLLLKKGAAAERQREQDKKRSQSEAEFQARDTEEHRMHLGRQLSQLKEDLAKADHRADEAEKNQTQAEAKLLQAMRVAETAALKSAQFEGKARHEAGRTDEAENPLGILRLHMEALRKVAEDNEKMAHALKQELESSIIYGSSHMVSWNPLRRLFPTVARDACSLTTRATLSLRFWPFFDMDEAVLKKRIQDALRATSHQGHSSRCNPMQKAVVQRIERIFDQTLIKNYLRSKQAIREDFEKHGITVGALSPGLPQALTESFSSSVPLDEDVGEQLLFHGTTSFEHIRQQGFDERCAKKTGLYGWGVYFADQACKASQYAKPSEGGLRCIILARVALGDCFSADGHMAGQKRSPPRKVSSGLYGSVVANVGIPNGQPLSTQQHREFVLFDGKHAYPDLAIFFTL</sequence>
<feature type="transmembrane region" description="Helical" evidence="7">
    <location>
        <begin position="12"/>
        <end position="30"/>
    </location>
</feature>
<feature type="compositionally biased region" description="Basic and acidic residues" evidence="6">
    <location>
        <begin position="190"/>
        <end position="205"/>
    </location>
</feature>
<name>A0A813FZ56_POLGL</name>
<evidence type="ECO:0000256" key="1">
    <source>
        <dbReference type="ARBA" id="ARBA00004123"/>
    </source>
</evidence>
<dbReference type="EC" id="2.4.2.-" evidence="4"/>
<reference evidence="10" key="1">
    <citation type="submission" date="2021-02" db="EMBL/GenBank/DDBJ databases">
        <authorList>
            <person name="Dougan E. K."/>
            <person name="Rhodes N."/>
            <person name="Thang M."/>
            <person name="Chan C."/>
        </authorList>
    </citation>
    <scope>NUCLEOTIDE SEQUENCE</scope>
</reference>
<comment type="caution">
    <text evidence="10">The sequence shown here is derived from an EMBL/GenBank/DDBJ whole genome shotgun (WGS) entry which is preliminary data.</text>
</comment>
<keyword evidence="12" id="KW-1185">Reference proteome</keyword>
<keyword evidence="7" id="KW-0812">Transmembrane</keyword>
<feature type="coiled-coil region" evidence="5">
    <location>
        <begin position="324"/>
        <end position="358"/>
    </location>
</feature>
<dbReference type="SUPFAM" id="SSF56399">
    <property type="entry name" value="ADP-ribosylation"/>
    <property type="match status" value="1"/>
</dbReference>
<evidence type="ECO:0000256" key="5">
    <source>
        <dbReference type="SAM" id="Coils"/>
    </source>
</evidence>
<dbReference type="PANTHER" id="PTHR45740:SF2">
    <property type="entry name" value="POLY [ADP-RIBOSE] POLYMERASE"/>
    <property type="match status" value="1"/>
</dbReference>
<comment type="similarity">
    <text evidence="3">Belongs to the ARTD/PARP family.</text>
</comment>
<dbReference type="Gene3D" id="3.30.720.50">
    <property type="match status" value="1"/>
</dbReference>
<dbReference type="GO" id="GO:0005634">
    <property type="term" value="C:nucleus"/>
    <property type="evidence" value="ECO:0007669"/>
    <property type="project" value="UniProtKB-SubCell"/>
</dbReference>
<dbReference type="AlphaFoldDB" id="A0A813FZ56"/>
<evidence type="ECO:0000256" key="2">
    <source>
        <dbReference type="ARBA" id="ARBA00023242"/>
    </source>
</evidence>
<keyword evidence="7" id="KW-1133">Transmembrane helix</keyword>
<accession>A0A813FZ56</accession>
<comment type="subcellular location">
    <subcellularLocation>
        <location evidence="1">Nucleus</location>
    </subcellularLocation>
</comment>
<evidence type="ECO:0000256" key="3">
    <source>
        <dbReference type="ARBA" id="ARBA00024347"/>
    </source>
</evidence>
<organism evidence="10 12">
    <name type="scientific">Polarella glacialis</name>
    <name type="common">Dinoflagellate</name>
    <dbReference type="NCBI Taxonomy" id="89957"/>
    <lineage>
        <taxon>Eukaryota</taxon>
        <taxon>Sar</taxon>
        <taxon>Alveolata</taxon>
        <taxon>Dinophyceae</taxon>
        <taxon>Suessiales</taxon>
        <taxon>Suessiaceae</taxon>
        <taxon>Polarella</taxon>
    </lineage>
</organism>
<dbReference type="GO" id="GO:0003950">
    <property type="term" value="F:NAD+ poly-ADP-ribosyltransferase activity"/>
    <property type="evidence" value="ECO:0007669"/>
    <property type="project" value="UniProtKB-UniRule"/>
</dbReference>
<dbReference type="Pfam" id="PF00644">
    <property type="entry name" value="PARP"/>
    <property type="match status" value="1"/>
</dbReference>
<dbReference type="GO" id="GO:1990404">
    <property type="term" value="F:NAD+-protein mono-ADP-ribosyltransferase activity"/>
    <property type="evidence" value="ECO:0007669"/>
    <property type="project" value="TreeGrafter"/>
</dbReference>
<proteinExistence type="inferred from homology"/>
<keyword evidence="2" id="KW-0539">Nucleus</keyword>
<evidence type="ECO:0000256" key="6">
    <source>
        <dbReference type="SAM" id="MobiDB-lite"/>
    </source>
</evidence>
<dbReference type="Gene3D" id="3.90.228.10">
    <property type="match status" value="1"/>
</dbReference>
<dbReference type="OrthoDB" id="411019at2759"/>
<feature type="compositionally biased region" description="Basic and acidic residues" evidence="6">
    <location>
        <begin position="230"/>
        <end position="241"/>
    </location>
</feature>
<dbReference type="InterPro" id="IPR051712">
    <property type="entry name" value="ARTD-AVP"/>
</dbReference>
<evidence type="ECO:0000313" key="11">
    <source>
        <dbReference type="EMBL" id="CAE8650067.1"/>
    </source>
</evidence>
<dbReference type="Pfam" id="PF02825">
    <property type="entry name" value="WWE"/>
    <property type="match status" value="1"/>
</dbReference>
<feature type="region of interest" description="Disordered" evidence="6">
    <location>
        <begin position="222"/>
        <end position="245"/>
    </location>
</feature>
<gene>
    <name evidence="10" type="ORF">PGLA1383_LOCUS35092</name>
    <name evidence="11" type="ORF">PGLA2088_LOCUS7966</name>
</gene>
<dbReference type="InterPro" id="IPR012317">
    <property type="entry name" value="Poly(ADP-ribose)pol_cat_dom"/>
</dbReference>
<dbReference type="InterPro" id="IPR037197">
    <property type="entry name" value="WWE_dom_sf"/>
</dbReference>
<evidence type="ECO:0000259" key="8">
    <source>
        <dbReference type="PROSITE" id="PS50918"/>
    </source>
</evidence>
<dbReference type="Proteomes" id="UP000626109">
    <property type="component" value="Unassembled WGS sequence"/>
</dbReference>
<feature type="region of interest" description="Disordered" evidence="6">
    <location>
        <begin position="288"/>
        <end position="317"/>
    </location>
</feature>
<dbReference type="PROSITE" id="PS50918">
    <property type="entry name" value="WWE"/>
    <property type="match status" value="1"/>
</dbReference>
<feature type="domain" description="WWE" evidence="8">
    <location>
        <begin position="38"/>
        <end position="125"/>
    </location>
</feature>
<dbReference type="Proteomes" id="UP000654075">
    <property type="component" value="Unassembled WGS sequence"/>
</dbReference>
<evidence type="ECO:0000256" key="4">
    <source>
        <dbReference type="RuleBase" id="RU362114"/>
    </source>
</evidence>
<keyword evidence="4" id="KW-0328">Glycosyltransferase</keyword>
<feature type="compositionally biased region" description="Basic and acidic residues" evidence="6">
    <location>
        <begin position="289"/>
        <end position="317"/>
    </location>
</feature>
<keyword evidence="7" id="KW-0472">Membrane</keyword>
<dbReference type="InterPro" id="IPR004170">
    <property type="entry name" value="WWE_dom"/>
</dbReference>
<dbReference type="PANTHER" id="PTHR45740">
    <property type="entry name" value="POLY [ADP-RIBOSE] POLYMERASE"/>
    <property type="match status" value="1"/>
</dbReference>
<feature type="domain" description="PARP catalytic" evidence="9">
    <location>
        <begin position="460"/>
        <end position="685"/>
    </location>
</feature>
<keyword evidence="4" id="KW-0808">Transferase</keyword>
<dbReference type="EMBL" id="CAJNNW010008469">
    <property type="protein sequence ID" value="CAE8650067.1"/>
    <property type="molecule type" value="Genomic_DNA"/>
</dbReference>
<dbReference type="SUPFAM" id="SSF117839">
    <property type="entry name" value="WWE domain"/>
    <property type="match status" value="1"/>
</dbReference>